<dbReference type="CDD" id="cd07185">
    <property type="entry name" value="OmpA_C-like"/>
    <property type="match status" value="1"/>
</dbReference>
<dbReference type="OrthoDB" id="9782229at2"/>
<keyword evidence="3" id="KW-0998">Cell outer membrane</keyword>
<dbReference type="PROSITE" id="PS51257">
    <property type="entry name" value="PROKAR_LIPOPROTEIN"/>
    <property type="match status" value="1"/>
</dbReference>
<evidence type="ECO:0000256" key="3">
    <source>
        <dbReference type="ARBA" id="ARBA00023237"/>
    </source>
</evidence>
<reference evidence="4 5" key="1">
    <citation type="journal article" date="2014" name="Genome Announc.">
        <title>Genome Sequence of a Promising Hydrogen-Producing Facultative Anaerobic Bacterium, Brevundimonas naejangsanensis Strain B1.</title>
        <authorList>
            <person name="Su H."/>
            <person name="Zhang T."/>
            <person name="Bao M."/>
            <person name="Jiang Y."/>
            <person name="Wang Y."/>
            <person name="Tan T."/>
        </authorList>
    </citation>
    <scope>NUCLEOTIDE SEQUENCE [LARGE SCALE GENOMIC DNA]</scope>
    <source>
        <strain evidence="4 5">B1</strain>
    </source>
</reference>
<evidence type="ECO:0000256" key="2">
    <source>
        <dbReference type="ARBA" id="ARBA00023136"/>
    </source>
</evidence>
<dbReference type="AlphaFoldDB" id="A0A172Y282"/>
<keyword evidence="2" id="KW-0472">Membrane</keyword>
<evidence type="ECO:0000256" key="1">
    <source>
        <dbReference type="ARBA" id="ARBA00004442"/>
    </source>
</evidence>
<dbReference type="PANTHER" id="PTHR30329:SF21">
    <property type="entry name" value="LIPOPROTEIN YIAD-RELATED"/>
    <property type="match status" value="1"/>
</dbReference>
<dbReference type="InterPro" id="IPR050330">
    <property type="entry name" value="Bact_OuterMem_StrucFunc"/>
</dbReference>
<protein>
    <submittedName>
        <fullName evidence="4">Uncharacterized protein</fullName>
    </submittedName>
</protein>
<keyword evidence="5" id="KW-1185">Reference proteome</keyword>
<sequence>MRAKLAVTGLSIAALLGAAACTTTDPYSSAPRRNNTGTGAIAGAVGGALLGYLTNTSSGEQGRKNALIGAGVGALAGAGVGQYMDRQQRALEAELSGTGVGVARQGDNLVLRMPSDVTFASSQSSLDARFLPVLDDVARVLNEYDRSMVDVIGHTDSSGGDAINQPLSERRASSVASYLIDRGVMRERLYVAGMSARNPIASNDTVQGKAQNRRVEILIRPFTG</sequence>
<dbReference type="InterPro" id="IPR006665">
    <property type="entry name" value="OmpA-like"/>
</dbReference>
<comment type="subcellular location">
    <subcellularLocation>
        <location evidence="1">Cell outer membrane</location>
    </subcellularLocation>
</comment>
<dbReference type="eggNOG" id="COG2885">
    <property type="taxonomic scope" value="Bacteria"/>
</dbReference>
<dbReference type="Proteomes" id="UP000077603">
    <property type="component" value="Chromosome"/>
</dbReference>
<dbReference type="GO" id="GO:0009279">
    <property type="term" value="C:cell outer membrane"/>
    <property type="evidence" value="ECO:0007669"/>
    <property type="project" value="UniProtKB-SubCell"/>
</dbReference>
<evidence type="ECO:0000313" key="4">
    <source>
        <dbReference type="EMBL" id="ANF53323.1"/>
    </source>
</evidence>
<name>A0A172Y282_9CAUL</name>
<dbReference type="Pfam" id="PF00691">
    <property type="entry name" value="OmpA"/>
    <property type="match status" value="1"/>
</dbReference>
<dbReference type="KEGG" id="bne:DA69_00160"/>
<organism evidence="4 5">
    <name type="scientific">Brevundimonas naejangsanensis</name>
    <dbReference type="NCBI Taxonomy" id="588932"/>
    <lineage>
        <taxon>Bacteria</taxon>
        <taxon>Pseudomonadati</taxon>
        <taxon>Pseudomonadota</taxon>
        <taxon>Alphaproteobacteria</taxon>
        <taxon>Caulobacterales</taxon>
        <taxon>Caulobacteraceae</taxon>
        <taxon>Brevundimonas</taxon>
    </lineage>
</organism>
<dbReference type="PROSITE" id="PS51123">
    <property type="entry name" value="OMPA_2"/>
    <property type="match status" value="1"/>
</dbReference>
<dbReference type="RefSeq" id="WP_025977766.1">
    <property type="nucleotide sequence ID" value="NZ_CP015614.1"/>
</dbReference>
<dbReference type="Pfam" id="PF13488">
    <property type="entry name" value="Gly-zipper_Omp"/>
    <property type="match status" value="1"/>
</dbReference>
<dbReference type="PRINTS" id="PR01021">
    <property type="entry name" value="OMPADOMAIN"/>
</dbReference>
<gene>
    <name evidence="4" type="ORF">DA69_00160</name>
</gene>
<dbReference type="STRING" id="588932.DA69_00160"/>
<evidence type="ECO:0000313" key="5">
    <source>
        <dbReference type="Proteomes" id="UP000077603"/>
    </source>
</evidence>
<dbReference type="InterPro" id="IPR036737">
    <property type="entry name" value="OmpA-like_sf"/>
</dbReference>
<proteinExistence type="predicted"/>
<dbReference type="PANTHER" id="PTHR30329">
    <property type="entry name" value="STATOR ELEMENT OF FLAGELLAR MOTOR COMPLEX"/>
    <property type="match status" value="1"/>
</dbReference>
<accession>A0A172Y282</accession>
<dbReference type="InterPro" id="IPR039567">
    <property type="entry name" value="Gly-zipper"/>
</dbReference>
<dbReference type="Gene3D" id="3.30.1330.60">
    <property type="entry name" value="OmpA-like domain"/>
    <property type="match status" value="1"/>
</dbReference>
<dbReference type="EMBL" id="CP015614">
    <property type="protein sequence ID" value="ANF53323.1"/>
    <property type="molecule type" value="Genomic_DNA"/>
</dbReference>
<dbReference type="SUPFAM" id="SSF103088">
    <property type="entry name" value="OmpA-like"/>
    <property type="match status" value="1"/>
</dbReference>
<dbReference type="InterPro" id="IPR006664">
    <property type="entry name" value="OMP_bac"/>
</dbReference>
<dbReference type="PRINTS" id="PR01023">
    <property type="entry name" value="NAFLGMOTY"/>
</dbReference>